<dbReference type="EMBL" id="QNSE01000016">
    <property type="protein sequence ID" value="RBP79046.1"/>
    <property type="molecule type" value="Genomic_DNA"/>
</dbReference>
<reference evidence="2 3" key="1">
    <citation type="submission" date="2018-06" db="EMBL/GenBank/DDBJ databases">
        <title>Genomic Encyclopedia of Type Strains, Phase III (KMG-III): the genomes of soil and plant-associated and newly described type strains.</title>
        <authorList>
            <person name="Whitman W."/>
        </authorList>
    </citation>
    <scope>NUCLEOTIDE SEQUENCE [LARGE SCALE GENOMIC DNA]</scope>
    <source>
        <strain evidence="2 3">CECT 7377</strain>
    </source>
</reference>
<accession>A0A366IW70</accession>
<dbReference type="PANTHER" id="PTHR40202:SF1">
    <property type="entry name" value="HD DOMAIN-CONTAINING PROTEIN"/>
    <property type="match status" value="1"/>
</dbReference>
<dbReference type="SUPFAM" id="SSF109604">
    <property type="entry name" value="HD-domain/PDEase-like"/>
    <property type="match status" value="1"/>
</dbReference>
<protein>
    <submittedName>
        <fullName evidence="2">Putative HD phosphohydrolase</fullName>
    </submittedName>
</protein>
<dbReference type="PANTHER" id="PTHR40202">
    <property type="match status" value="1"/>
</dbReference>
<dbReference type="AlphaFoldDB" id="A0A366IW70"/>
<dbReference type="GO" id="GO:0016787">
    <property type="term" value="F:hydrolase activity"/>
    <property type="evidence" value="ECO:0007669"/>
    <property type="project" value="UniProtKB-KW"/>
</dbReference>
<dbReference type="Gene3D" id="1.10.3210.10">
    <property type="entry name" value="Hypothetical protein af1432"/>
    <property type="match status" value="1"/>
</dbReference>
<dbReference type="InterPro" id="IPR006674">
    <property type="entry name" value="HD_domain"/>
</dbReference>
<name>A0A366IW70_9GAMM</name>
<dbReference type="Pfam" id="PF01966">
    <property type="entry name" value="HD"/>
    <property type="match status" value="1"/>
</dbReference>
<evidence type="ECO:0000259" key="1">
    <source>
        <dbReference type="Pfam" id="PF01966"/>
    </source>
</evidence>
<sequence>MSKYTAERESLSRQTIVPFLLQIFETRGPESYLGESVSMAEHMEQSAACAHEDGASDELIIAALLHDIGHFIGDFELDALENGMDNYHEDAGAIILERFYPPEISEPVRLHVAAKRYLCTVDDHYYDKLSAASVNSFNLQGGKMNESEVAEFEANPHHKAAIKLRHYDDDGKVQGRTIYKIDHYQPLLESLLS</sequence>
<organism evidence="2 3">
    <name type="scientific">Marinomonas rhizomae</name>
    <dbReference type="NCBI Taxonomy" id="491948"/>
    <lineage>
        <taxon>Bacteria</taxon>
        <taxon>Pseudomonadati</taxon>
        <taxon>Pseudomonadota</taxon>
        <taxon>Gammaproteobacteria</taxon>
        <taxon>Oceanospirillales</taxon>
        <taxon>Oceanospirillaceae</taxon>
        <taxon>Marinomonas</taxon>
    </lineage>
</organism>
<dbReference type="Proteomes" id="UP000252792">
    <property type="component" value="Unassembled WGS sequence"/>
</dbReference>
<dbReference type="InterPro" id="IPR052567">
    <property type="entry name" value="OP_Dioxygenase"/>
</dbReference>
<keyword evidence="3" id="KW-1185">Reference proteome</keyword>
<proteinExistence type="predicted"/>
<dbReference type="CDD" id="cd00077">
    <property type="entry name" value="HDc"/>
    <property type="match status" value="1"/>
</dbReference>
<keyword evidence="2" id="KW-0378">Hydrolase</keyword>
<feature type="domain" description="HD" evidence="1">
    <location>
        <begin position="48"/>
        <end position="111"/>
    </location>
</feature>
<dbReference type="OrthoDB" id="823268at2"/>
<dbReference type="RefSeq" id="WP_113918259.1">
    <property type="nucleotide sequence ID" value="NZ_QNSE01000016.1"/>
</dbReference>
<comment type="caution">
    <text evidence="2">The sequence shown here is derived from an EMBL/GenBank/DDBJ whole genome shotgun (WGS) entry which is preliminary data.</text>
</comment>
<evidence type="ECO:0000313" key="2">
    <source>
        <dbReference type="EMBL" id="RBP79046.1"/>
    </source>
</evidence>
<dbReference type="InterPro" id="IPR003607">
    <property type="entry name" value="HD/PDEase_dom"/>
</dbReference>
<gene>
    <name evidence="2" type="ORF">DFP80_11672</name>
</gene>
<evidence type="ECO:0000313" key="3">
    <source>
        <dbReference type="Proteomes" id="UP000252792"/>
    </source>
</evidence>